<protein>
    <submittedName>
        <fullName evidence="3">Glycosyltransferase family 4 protein</fullName>
    </submittedName>
</protein>
<evidence type="ECO:0000259" key="2">
    <source>
        <dbReference type="Pfam" id="PF13439"/>
    </source>
</evidence>
<dbReference type="Gene3D" id="3.40.50.2000">
    <property type="entry name" value="Glycogen Phosphorylase B"/>
    <property type="match status" value="2"/>
</dbReference>
<dbReference type="SUPFAM" id="SSF53756">
    <property type="entry name" value="UDP-Glycosyltransferase/glycogen phosphorylase"/>
    <property type="match status" value="1"/>
</dbReference>
<dbReference type="EMBL" id="JAQQLI010000010">
    <property type="protein sequence ID" value="MDC7785739.1"/>
    <property type="molecule type" value="Genomic_DNA"/>
</dbReference>
<evidence type="ECO:0000256" key="1">
    <source>
        <dbReference type="ARBA" id="ARBA00022679"/>
    </source>
</evidence>
<keyword evidence="4" id="KW-1185">Reference proteome</keyword>
<dbReference type="CDD" id="cd03801">
    <property type="entry name" value="GT4_PimA-like"/>
    <property type="match status" value="1"/>
</dbReference>
<dbReference type="InterPro" id="IPR028098">
    <property type="entry name" value="Glyco_trans_4-like_N"/>
</dbReference>
<dbReference type="Pfam" id="PF13692">
    <property type="entry name" value="Glyco_trans_1_4"/>
    <property type="match status" value="1"/>
</dbReference>
<reference evidence="3" key="2">
    <citation type="submission" date="2023-02" db="EMBL/GenBank/DDBJ databases">
        <authorList>
            <person name="Rayyan A."/>
            <person name="Meyer T."/>
            <person name="Kyndt J.A."/>
        </authorList>
    </citation>
    <scope>NUCLEOTIDE SEQUENCE</scope>
    <source>
        <strain evidence="3">DSM 9987</strain>
    </source>
</reference>
<keyword evidence="1" id="KW-0808">Transferase</keyword>
<dbReference type="RefSeq" id="WP_272776586.1">
    <property type="nucleotide sequence ID" value="NZ_JAQQLI010000010.1"/>
</dbReference>
<evidence type="ECO:0000313" key="4">
    <source>
        <dbReference type="Proteomes" id="UP001165652"/>
    </source>
</evidence>
<name>A0ABT5J7W0_RHOTP</name>
<dbReference type="PANTHER" id="PTHR46401:SF2">
    <property type="entry name" value="GLYCOSYLTRANSFERASE WBBK-RELATED"/>
    <property type="match status" value="1"/>
</dbReference>
<dbReference type="Pfam" id="PF13439">
    <property type="entry name" value="Glyco_transf_4"/>
    <property type="match status" value="1"/>
</dbReference>
<gene>
    <name evidence="3" type="ORF">PQJ73_08600</name>
</gene>
<accession>A0ABT5J7W0</accession>
<sequence>MSDAPARRLVFAVPGDLDTPTGGYAYDRRVIAELRAAGRGVEVMNLGEGFPRPEAATRAAAIASLEAIAPETPTIVDGLAFGVLPELAATVCRRVPVVALVHHPLALESGIGADEARQLRESERSALAGARGVIVTSPATARLVAADYGVAPERITVAVPGVERPAPRPTDVRRGGPVALLAVGALVPRKGYDVLVSALSRLADLDWRLTIVGPPDRDPATAAAIAAQIAAEGLGDRVTIAGAVPADTLAALYGAADVFVLASRFEGYGMAFSEAASYGLPVVGTTGGAIPDTVPAGAGLLVAPDDVAALAAALHRVIGDAAVRARLAAAARAAAEGLPTWAETARIVAATIDRIRTGT</sequence>
<dbReference type="Proteomes" id="UP001165652">
    <property type="component" value="Unassembled WGS sequence"/>
</dbReference>
<evidence type="ECO:0000313" key="3">
    <source>
        <dbReference type="EMBL" id="MDC7785739.1"/>
    </source>
</evidence>
<organism evidence="3 4">
    <name type="scientific">Rhodoplanes tepidamans</name>
    <name type="common">Rhodoplanes cryptolactis</name>
    <dbReference type="NCBI Taxonomy" id="200616"/>
    <lineage>
        <taxon>Bacteria</taxon>
        <taxon>Pseudomonadati</taxon>
        <taxon>Pseudomonadota</taxon>
        <taxon>Alphaproteobacteria</taxon>
        <taxon>Hyphomicrobiales</taxon>
        <taxon>Nitrobacteraceae</taxon>
        <taxon>Rhodoplanes</taxon>
    </lineage>
</organism>
<proteinExistence type="predicted"/>
<feature type="domain" description="Glycosyltransferase subfamily 4-like N-terminal" evidence="2">
    <location>
        <begin position="59"/>
        <end position="163"/>
    </location>
</feature>
<dbReference type="PANTHER" id="PTHR46401">
    <property type="entry name" value="GLYCOSYLTRANSFERASE WBBK-RELATED"/>
    <property type="match status" value="1"/>
</dbReference>
<comment type="caution">
    <text evidence="3">The sequence shown here is derived from an EMBL/GenBank/DDBJ whole genome shotgun (WGS) entry which is preliminary data.</text>
</comment>
<reference evidence="3" key="1">
    <citation type="journal article" date="2023" name="Microbiol Resour">
        <title>Genome Sequences of Rhodoplanes serenus and Two Thermotolerant Strains, Rhodoplanes tepidamans and 'Rhodoplanes cryptolactis,' Further Refine the Genus.</title>
        <authorList>
            <person name="Rayyan A.A."/>
            <person name="Kyndt J.A."/>
        </authorList>
    </citation>
    <scope>NUCLEOTIDE SEQUENCE</scope>
    <source>
        <strain evidence="3">DSM 9987</strain>
    </source>
</reference>